<name>A0A2P6NQY8_9EUKA</name>
<gene>
    <name evidence="1" type="ORF">PROFUN_05520</name>
</gene>
<proteinExistence type="predicted"/>
<dbReference type="AlphaFoldDB" id="A0A2P6NQY8"/>
<comment type="caution">
    <text evidence="1">The sequence shown here is derived from an EMBL/GenBank/DDBJ whole genome shotgun (WGS) entry which is preliminary data.</text>
</comment>
<organism evidence="1 2">
    <name type="scientific">Planoprotostelium fungivorum</name>
    <dbReference type="NCBI Taxonomy" id="1890364"/>
    <lineage>
        <taxon>Eukaryota</taxon>
        <taxon>Amoebozoa</taxon>
        <taxon>Evosea</taxon>
        <taxon>Variosea</taxon>
        <taxon>Cavosteliida</taxon>
        <taxon>Cavosteliaceae</taxon>
        <taxon>Planoprotostelium</taxon>
    </lineage>
</organism>
<dbReference type="InParanoid" id="A0A2P6NQY8"/>
<sequence length="73" mass="8069">MYPNPRNITRAWEGSSSSLLTSDGDYMGDQASMDVWTVQLTFDEGCRLRGYVGGSSGLPKYRRDALTSNCLGR</sequence>
<reference evidence="1 2" key="1">
    <citation type="journal article" date="2018" name="Genome Biol. Evol.">
        <title>Multiple Roots of Fruiting Body Formation in Amoebozoa.</title>
        <authorList>
            <person name="Hillmann F."/>
            <person name="Forbes G."/>
            <person name="Novohradska S."/>
            <person name="Ferling I."/>
            <person name="Riege K."/>
            <person name="Groth M."/>
            <person name="Westermann M."/>
            <person name="Marz M."/>
            <person name="Spaller T."/>
            <person name="Winckler T."/>
            <person name="Schaap P."/>
            <person name="Glockner G."/>
        </authorList>
    </citation>
    <scope>NUCLEOTIDE SEQUENCE [LARGE SCALE GENOMIC DNA]</scope>
    <source>
        <strain evidence="1 2">Jena</strain>
    </source>
</reference>
<keyword evidence="2" id="KW-1185">Reference proteome</keyword>
<accession>A0A2P6NQY8</accession>
<dbReference type="EMBL" id="MDYQ01000032">
    <property type="protein sequence ID" value="PRP86379.1"/>
    <property type="molecule type" value="Genomic_DNA"/>
</dbReference>
<protein>
    <submittedName>
        <fullName evidence="1">Uncharacterized protein</fullName>
    </submittedName>
</protein>
<evidence type="ECO:0000313" key="2">
    <source>
        <dbReference type="Proteomes" id="UP000241769"/>
    </source>
</evidence>
<evidence type="ECO:0000313" key="1">
    <source>
        <dbReference type="EMBL" id="PRP86379.1"/>
    </source>
</evidence>
<dbReference type="Proteomes" id="UP000241769">
    <property type="component" value="Unassembled WGS sequence"/>
</dbReference>